<feature type="domain" description="Enoyl reductase (ER)" evidence="1">
    <location>
        <begin position="10"/>
        <end position="311"/>
    </location>
</feature>
<dbReference type="EMBL" id="MJGC01000042">
    <property type="protein sequence ID" value="OEJ75981.1"/>
    <property type="molecule type" value="Genomic_DNA"/>
</dbReference>
<gene>
    <name evidence="2" type="ORF">BH720_06800</name>
</gene>
<dbReference type="Pfam" id="PF13602">
    <property type="entry name" value="ADH_zinc_N_2"/>
    <property type="match status" value="1"/>
</dbReference>
<dbReference type="InterPro" id="IPR036291">
    <property type="entry name" value="NAD(P)-bd_dom_sf"/>
</dbReference>
<dbReference type="InterPro" id="IPR052733">
    <property type="entry name" value="Chloroplast_QOR"/>
</dbReference>
<dbReference type="SUPFAM" id="SSF50129">
    <property type="entry name" value="GroES-like"/>
    <property type="match status" value="1"/>
</dbReference>
<dbReference type="SUPFAM" id="SSF51735">
    <property type="entry name" value="NAD(P)-binding Rossmann-fold domains"/>
    <property type="match status" value="1"/>
</dbReference>
<dbReference type="PANTHER" id="PTHR44013">
    <property type="entry name" value="ZINC-TYPE ALCOHOL DEHYDROGENASE-LIKE PROTEIN C16A3.02C"/>
    <property type="match status" value="1"/>
</dbReference>
<reference evidence="2" key="1">
    <citation type="submission" date="2016-09" db="EMBL/GenBank/DDBJ databases">
        <title>Draft genome of thermotolerant cyanobacterium Desertifilum sp. strain IPPAS B-1220.</title>
        <authorList>
            <person name="Sinetova M.A."/>
            <person name="Bolakhan K."/>
            <person name="Zayadan B.K."/>
            <person name="Mironov K.S."/>
            <person name="Ustinova V."/>
            <person name="Kupriyanova E.V."/>
            <person name="Sidorov R.A."/>
            <person name="Skrypnik A.N."/>
            <person name="Gogoleva N.E."/>
            <person name="Gogolev Y.V."/>
            <person name="Los D.A."/>
        </authorList>
    </citation>
    <scope>NUCLEOTIDE SEQUENCE [LARGE SCALE GENOMIC DNA]</scope>
    <source>
        <strain evidence="2">IPPAS B-1220</strain>
    </source>
</reference>
<evidence type="ECO:0000259" key="1">
    <source>
        <dbReference type="SMART" id="SM00829"/>
    </source>
</evidence>
<dbReference type="SMART" id="SM00829">
    <property type="entry name" value="PKS_ER"/>
    <property type="match status" value="1"/>
</dbReference>
<dbReference type="CDD" id="cd08267">
    <property type="entry name" value="MDR1"/>
    <property type="match status" value="1"/>
</dbReference>
<name>A0A1E5QMZ1_9CYAN</name>
<proteinExistence type="predicted"/>
<comment type="caution">
    <text evidence="2">The sequence shown here is derived from an EMBL/GenBank/DDBJ whole genome shotgun (WGS) entry which is preliminary data.</text>
</comment>
<dbReference type="InterPro" id="IPR020843">
    <property type="entry name" value="ER"/>
</dbReference>
<sequence>MKAVFISRYGSEDVLEYGELAIPQPEPTQLLVKVYASSVNPVDWKIRLGQLQLLTGYSFPMILGFDVAGVVEAVGARVTRFQPGDEIYAYLGTVPGGAYAEYAVVNESAACFKPRNLSYLEAATLPLAGLTALQSLRDLAEVERDNRVLINGASGGVGSLAVQIAKAMGTEVTGVCSTDNVEFVRSLGADRVIDYKQTDFTQETAQYDAVFDAVGARSLWECHKVLKPYGAYVSTLPTPATIIQSTLSTILPGQTSQIVLTQASGWDLSYLKDLVEANQLRPICDRTYPLSEMVAAHNYSQQGRTVGKIAIQIL</sequence>
<protein>
    <submittedName>
        <fullName evidence="2">Zinc-binding alcohol dehydrogenase</fullName>
    </submittedName>
</protein>
<dbReference type="RefSeq" id="WP_069966422.1">
    <property type="nucleotide sequence ID" value="NZ_CM124774.1"/>
</dbReference>
<dbReference type="Pfam" id="PF08240">
    <property type="entry name" value="ADH_N"/>
    <property type="match status" value="1"/>
</dbReference>
<dbReference type="InterPro" id="IPR013154">
    <property type="entry name" value="ADH-like_N"/>
</dbReference>
<dbReference type="InterPro" id="IPR011032">
    <property type="entry name" value="GroES-like_sf"/>
</dbReference>
<dbReference type="OrthoDB" id="9792162at2"/>
<evidence type="ECO:0000313" key="2">
    <source>
        <dbReference type="EMBL" id="OEJ75981.1"/>
    </source>
</evidence>
<dbReference type="Gene3D" id="3.90.180.10">
    <property type="entry name" value="Medium-chain alcohol dehydrogenases, catalytic domain"/>
    <property type="match status" value="1"/>
</dbReference>
<dbReference type="Gene3D" id="3.40.50.720">
    <property type="entry name" value="NAD(P)-binding Rossmann-like Domain"/>
    <property type="match status" value="1"/>
</dbReference>
<dbReference type="GO" id="GO:0016491">
    <property type="term" value="F:oxidoreductase activity"/>
    <property type="evidence" value="ECO:0007669"/>
    <property type="project" value="InterPro"/>
</dbReference>
<dbReference type="AlphaFoldDB" id="A0A1E5QMZ1"/>
<dbReference type="PANTHER" id="PTHR44013:SF1">
    <property type="entry name" value="ZINC-TYPE ALCOHOL DEHYDROGENASE-LIKE PROTEIN C16A3.02C"/>
    <property type="match status" value="1"/>
</dbReference>
<organism evidence="2">
    <name type="scientific">Desertifilum tharense IPPAS B-1220</name>
    <dbReference type="NCBI Taxonomy" id="1781255"/>
    <lineage>
        <taxon>Bacteria</taxon>
        <taxon>Bacillati</taxon>
        <taxon>Cyanobacteriota</taxon>
        <taxon>Cyanophyceae</taxon>
        <taxon>Desertifilales</taxon>
        <taxon>Desertifilaceae</taxon>
        <taxon>Desertifilum</taxon>
    </lineage>
</organism>
<dbReference type="STRING" id="1781255.BH720_06800"/>
<accession>A0A1E5QMZ1</accession>